<dbReference type="InterPro" id="IPR012341">
    <property type="entry name" value="6hp_glycosidase-like_sf"/>
</dbReference>
<evidence type="ECO:0000313" key="6">
    <source>
        <dbReference type="Proteomes" id="UP001202961"/>
    </source>
</evidence>
<evidence type="ECO:0000256" key="3">
    <source>
        <dbReference type="ARBA" id="ARBA00022801"/>
    </source>
</evidence>
<dbReference type="Pfam" id="PF05592">
    <property type="entry name" value="Bac_rhamnosid"/>
    <property type="match status" value="1"/>
</dbReference>
<dbReference type="Pfam" id="PF25788">
    <property type="entry name" value="Ig_Rha78A_N"/>
    <property type="match status" value="1"/>
</dbReference>
<dbReference type="PROSITE" id="PS50022">
    <property type="entry name" value="FA58C_3"/>
    <property type="match status" value="1"/>
</dbReference>
<dbReference type="InterPro" id="IPR016007">
    <property type="entry name" value="Alpha_rhamnosid"/>
</dbReference>
<dbReference type="InterPro" id="IPR035398">
    <property type="entry name" value="Bac_rhamnosid_C"/>
</dbReference>
<dbReference type="Pfam" id="PF08531">
    <property type="entry name" value="Bac_rhamnosid_N"/>
    <property type="match status" value="1"/>
</dbReference>
<dbReference type="SUPFAM" id="SSF49785">
    <property type="entry name" value="Galactose-binding domain-like"/>
    <property type="match status" value="2"/>
</dbReference>
<keyword evidence="3 5" id="KW-0378">Hydrolase</keyword>
<evidence type="ECO:0000256" key="2">
    <source>
        <dbReference type="ARBA" id="ARBA00012652"/>
    </source>
</evidence>
<dbReference type="Gene3D" id="2.60.120.260">
    <property type="entry name" value="Galactose-binding domain-like"/>
    <property type="match status" value="3"/>
</dbReference>
<dbReference type="Pfam" id="PF17390">
    <property type="entry name" value="Bac_rhamnosid_C"/>
    <property type="match status" value="1"/>
</dbReference>
<dbReference type="SUPFAM" id="SSF48208">
    <property type="entry name" value="Six-hairpin glycosidases"/>
    <property type="match status" value="1"/>
</dbReference>
<dbReference type="InterPro" id="IPR013737">
    <property type="entry name" value="Bac_rhamnosid_N"/>
</dbReference>
<dbReference type="Pfam" id="PF00754">
    <property type="entry name" value="F5_F8_type_C"/>
    <property type="match status" value="1"/>
</dbReference>
<keyword evidence="6" id="KW-1185">Reference proteome</keyword>
<evidence type="ECO:0000259" key="4">
    <source>
        <dbReference type="PROSITE" id="PS50022"/>
    </source>
</evidence>
<evidence type="ECO:0000313" key="5">
    <source>
        <dbReference type="EMBL" id="MCM2374177.1"/>
    </source>
</evidence>
<dbReference type="InterPro" id="IPR008979">
    <property type="entry name" value="Galactose-bd-like_sf"/>
</dbReference>
<dbReference type="Gene3D" id="1.50.10.10">
    <property type="match status" value="1"/>
</dbReference>
<proteinExistence type="predicted"/>
<reference evidence="5 6" key="1">
    <citation type="journal article" date="2022" name="Syst. Appl. Microbiol.">
        <title>Rhodopirellula aestuarii sp. nov., a novel member of the genus Rhodopirellula isolated from brackish sediments collected in the Tagus River estuary, Portugal.</title>
        <authorList>
            <person name="Vitorino I.R."/>
            <person name="Klimek D."/>
            <person name="Calusinska M."/>
            <person name="Lobo-da-Cunha A."/>
            <person name="Vasconcelos V."/>
            <person name="Lage O.M."/>
        </authorList>
    </citation>
    <scope>NUCLEOTIDE SEQUENCE [LARGE SCALE GENOMIC DNA]</scope>
    <source>
        <strain evidence="5 6">ICT_H3.1</strain>
    </source>
</reference>
<name>A0ABT0UBH7_9BACT</name>
<dbReference type="GO" id="GO:0016787">
    <property type="term" value="F:hydrolase activity"/>
    <property type="evidence" value="ECO:0007669"/>
    <property type="project" value="UniProtKB-KW"/>
</dbReference>
<dbReference type="Proteomes" id="UP001202961">
    <property type="component" value="Unassembled WGS sequence"/>
</dbReference>
<dbReference type="Pfam" id="PF17389">
    <property type="entry name" value="Bac_rhamnosid6H"/>
    <property type="match status" value="1"/>
</dbReference>
<organism evidence="5 6">
    <name type="scientific">Aporhodopirellula aestuarii</name>
    <dbReference type="NCBI Taxonomy" id="2950107"/>
    <lineage>
        <taxon>Bacteria</taxon>
        <taxon>Pseudomonadati</taxon>
        <taxon>Planctomycetota</taxon>
        <taxon>Planctomycetia</taxon>
        <taxon>Pirellulales</taxon>
        <taxon>Pirellulaceae</taxon>
        <taxon>Aporhodopirellula</taxon>
    </lineage>
</organism>
<gene>
    <name evidence="5" type="ORF">NB063_26475</name>
</gene>
<accession>A0ABT0UBH7</accession>
<dbReference type="InterPro" id="IPR008928">
    <property type="entry name" value="6-hairpin_glycosidase_sf"/>
</dbReference>
<dbReference type="InterPro" id="IPR000421">
    <property type="entry name" value="FA58C"/>
</dbReference>
<comment type="caution">
    <text evidence="5">The sequence shown here is derived from an EMBL/GenBank/DDBJ whole genome shotgun (WGS) entry which is preliminary data.</text>
</comment>
<dbReference type="Gene3D" id="2.60.40.10">
    <property type="entry name" value="Immunoglobulins"/>
    <property type="match status" value="1"/>
</dbReference>
<protein>
    <recommendedName>
        <fullName evidence="2">alpha-L-rhamnosidase</fullName>
        <ecNumber evidence="2">3.2.1.40</ecNumber>
    </recommendedName>
</protein>
<feature type="domain" description="F5/8 type C" evidence="4">
    <location>
        <begin position="916"/>
        <end position="1055"/>
    </location>
</feature>
<comment type="catalytic activity">
    <reaction evidence="1">
        <text>Hydrolysis of terminal non-reducing alpha-L-rhamnose residues in alpha-L-rhamnosides.</text>
        <dbReference type="EC" id="3.2.1.40"/>
    </reaction>
</comment>
<dbReference type="RefSeq" id="WP_250932068.1">
    <property type="nucleotide sequence ID" value="NZ_JAMQBK010000081.1"/>
</dbReference>
<dbReference type="Gene3D" id="2.60.420.10">
    <property type="entry name" value="Maltose phosphorylase, domain 3"/>
    <property type="match status" value="1"/>
</dbReference>
<dbReference type="EC" id="3.2.1.40" evidence="2"/>
<dbReference type="InterPro" id="IPR013783">
    <property type="entry name" value="Ig-like_fold"/>
</dbReference>
<dbReference type="InterPro" id="IPR035396">
    <property type="entry name" value="Bac_rhamnosid6H"/>
</dbReference>
<dbReference type="PANTHER" id="PTHR33307:SF6">
    <property type="entry name" value="ALPHA-RHAMNOSIDASE (EUROFUNG)-RELATED"/>
    <property type="match status" value="1"/>
</dbReference>
<dbReference type="PANTHER" id="PTHR33307">
    <property type="entry name" value="ALPHA-RHAMNOSIDASE (EUROFUNG)"/>
    <property type="match status" value="1"/>
</dbReference>
<evidence type="ECO:0000256" key="1">
    <source>
        <dbReference type="ARBA" id="ARBA00001445"/>
    </source>
</evidence>
<sequence>MNALPSFDRRTYQSILWMTLVFASTNGFAAVAPVDLRCEYRTNPLGIDNTCPRLSWKLVDTLAERNQRQTGYRVVVASSLTKLNANQGDLWDSGLVEQSDSQNIVFAGERLTSGMTCYWKVRVRDAAGATSDWSAPARFTIGLLNSNDWLGSWIHKEDQLETDHNWFRKTFSLSQSPSTAFAYVASFGYHELYVNGRKVGDGVMNPAQTFMKKRIPYLTYDLRDYLKPGKNVVAIWHAAGWVRWRRVTEYRTPPFAFKAQIEIGSATETKTLVTDETWKCRKSHSEYIGDWNILDFGGERIDARNGISDWNQPNCDDTQWDQATVWEGDIPATLSAQMVEPQVKYETITPCSVTPLEDEAFVIDMGRNYSGHFQIHLRGGKVGQKVLFEITDQKEKRCNWNQKSEYVFDKTGEGLFTNRFNLAGGRWITVSGLEAAPTLDDITGYVITSNRKRTSAFECSNKLLNRIYEMNIDTYIANTLDGILMDCPHRERRGWGEVTVAAIYGDALPNFESGAYMDQYTQFMRDAQFPDGRIRAVINEQDRPFLMWKANSPITIWATYQMLGDKKILEDNYASMEQWMTWLFENSNYATGGALIIGEHGERQFPGLGDWCTPKGNFWDSSNSPEAAHFNNCLYAFMLDRAVKIATALGKNVDAETYSDRLNVQRRATHTLSYDSETGDYGNGQQVNQAFALIAGVPPESERQKVYDRLVDEVLYEFPYYDCGSSGQALYTRYFTEYGERMDLVYELLCDEAHPSYGYFIAQDETVWPERWSSLGDSRIHTCYTGIGGYFIKGFGGIRPDPERPGMRHFLIKPTPVGDLTFAKTKFLSGYGRITVNWTRTKSSANYCIEIPVNCSAKVYIPAVSKAHVREGDILAEQAEGVLFCGEELSDAVGNYVIYEVGSGTYEFSVSAVPDTTYPEPIERPANLATIARMSASSMHVESEKLPFHEAFKSNDENPETAWEAASDHPQWLEADWIKPQTFNRVQINEVGNHITNYRVQAWKEDQWHDLASGDSCGNGKQHVFEPVTTSRLRLQIESCSGPPEISELKIDSDQ</sequence>
<dbReference type="InterPro" id="IPR008902">
    <property type="entry name" value="Rhamnosid_concanavalin"/>
</dbReference>
<dbReference type="EMBL" id="JAMQBK010000081">
    <property type="protein sequence ID" value="MCM2374177.1"/>
    <property type="molecule type" value="Genomic_DNA"/>
</dbReference>